<dbReference type="InterPro" id="IPR036271">
    <property type="entry name" value="Tet_transcr_reg_TetR-rel_C_sf"/>
</dbReference>
<comment type="caution">
    <text evidence="6">The sequence shown here is derived from an EMBL/GenBank/DDBJ whole genome shotgun (WGS) entry which is preliminary data.</text>
</comment>
<dbReference type="SUPFAM" id="SSF46689">
    <property type="entry name" value="Homeodomain-like"/>
    <property type="match status" value="1"/>
</dbReference>
<organism evidence="6 7">
    <name type="scientific">Maritalea mobilis</name>
    <dbReference type="NCBI Taxonomy" id="483324"/>
    <lineage>
        <taxon>Bacteria</taxon>
        <taxon>Pseudomonadati</taxon>
        <taxon>Pseudomonadota</taxon>
        <taxon>Alphaproteobacteria</taxon>
        <taxon>Hyphomicrobiales</taxon>
        <taxon>Devosiaceae</taxon>
        <taxon>Maritalea</taxon>
    </lineage>
</organism>
<dbReference type="Proteomes" id="UP000295391">
    <property type="component" value="Unassembled WGS sequence"/>
</dbReference>
<dbReference type="Pfam" id="PF16925">
    <property type="entry name" value="TetR_C_13"/>
    <property type="match status" value="1"/>
</dbReference>
<dbReference type="RefSeq" id="WP_133572584.1">
    <property type="nucleotide sequence ID" value="NZ_SNYR01000002.1"/>
</dbReference>
<dbReference type="PANTHER" id="PTHR47506:SF1">
    <property type="entry name" value="HTH-TYPE TRANSCRIPTIONAL REGULATOR YJDC"/>
    <property type="match status" value="1"/>
</dbReference>
<keyword evidence="7" id="KW-1185">Reference proteome</keyword>
<evidence type="ECO:0000313" key="7">
    <source>
        <dbReference type="Proteomes" id="UP000295391"/>
    </source>
</evidence>
<evidence type="ECO:0000259" key="5">
    <source>
        <dbReference type="PROSITE" id="PS50977"/>
    </source>
</evidence>
<dbReference type="InterPro" id="IPR009057">
    <property type="entry name" value="Homeodomain-like_sf"/>
</dbReference>
<gene>
    <name evidence="6" type="ORF">ATL17_1947</name>
</gene>
<dbReference type="InterPro" id="IPR011075">
    <property type="entry name" value="TetR_C"/>
</dbReference>
<dbReference type="Gene3D" id="1.10.10.60">
    <property type="entry name" value="Homeodomain-like"/>
    <property type="match status" value="1"/>
</dbReference>
<reference evidence="6 7" key="1">
    <citation type="submission" date="2019-03" db="EMBL/GenBank/DDBJ databases">
        <title>Genomic Encyclopedia of Type Strains, Phase III (KMG-III): the genomes of soil and plant-associated and newly described type strains.</title>
        <authorList>
            <person name="Whitman W."/>
        </authorList>
    </citation>
    <scope>NUCLEOTIDE SEQUENCE [LARGE SCALE GENOMIC DNA]</scope>
    <source>
        <strain evidence="6 7">CGMCC 1.7002</strain>
    </source>
</reference>
<dbReference type="OrthoDB" id="9795242at2"/>
<evidence type="ECO:0000256" key="3">
    <source>
        <dbReference type="ARBA" id="ARBA00023163"/>
    </source>
</evidence>
<feature type="DNA-binding region" description="H-T-H motif" evidence="4">
    <location>
        <begin position="29"/>
        <end position="48"/>
    </location>
</feature>
<dbReference type="EMBL" id="SNYR01000002">
    <property type="protein sequence ID" value="TDQ63938.1"/>
    <property type="molecule type" value="Genomic_DNA"/>
</dbReference>
<accession>A0A4R6VK75</accession>
<evidence type="ECO:0000256" key="4">
    <source>
        <dbReference type="PROSITE-ProRule" id="PRU00335"/>
    </source>
</evidence>
<evidence type="ECO:0000256" key="1">
    <source>
        <dbReference type="ARBA" id="ARBA00023015"/>
    </source>
</evidence>
<dbReference type="PROSITE" id="PS50977">
    <property type="entry name" value="HTH_TETR_2"/>
    <property type="match status" value="1"/>
</dbReference>
<protein>
    <submittedName>
        <fullName evidence="6">TetR family transcriptional regulator</fullName>
    </submittedName>
</protein>
<name>A0A4R6VK75_9HYPH</name>
<feature type="domain" description="HTH tetR-type" evidence="5">
    <location>
        <begin position="6"/>
        <end position="66"/>
    </location>
</feature>
<dbReference type="InterPro" id="IPR001647">
    <property type="entry name" value="HTH_TetR"/>
</dbReference>
<sequence>MARTKSFDLIDAYDVLLDMFWREGIAAMSVKRMADHLGLTRSSFYNAFGTRDALLKNLVLYYEMQSPQIALVLATRPIDVRFLLNELFRELCAQHVSSERKGCLLTNLSVELRDDEPDLRDLVQQVNQDRIARLIEICRWAVEGKELPRGTNCEKLGHQLFALIEQINLLARSLPDLEMLEELALSQLRQLGLGPKI</sequence>
<evidence type="ECO:0000256" key="2">
    <source>
        <dbReference type="ARBA" id="ARBA00023125"/>
    </source>
</evidence>
<keyword evidence="1" id="KW-0805">Transcription regulation</keyword>
<dbReference type="SUPFAM" id="SSF48498">
    <property type="entry name" value="Tetracyclin repressor-like, C-terminal domain"/>
    <property type="match status" value="1"/>
</dbReference>
<dbReference type="Pfam" id="PF00440">
    <property type="entry name" value="TetR_N"/>
    <property type="match status" value="1"/>
</dbReference>
<dbReference type="AlphaFoldDB" id="A0A4R6VK75"/>
<proteinExistence type="predicted"/>
<keyword evidence="3" id="KW-0804">Transcription</keyword>
<keyword evidence="2 4" id="KW-0238">DNA-binding</keyword>
<dbReference type="GO" id="GO:0003677">
    <property type="term" value="F:DNA binding"/>
    <property type="evidence" value="ECO:0007669"/>
    <property type="project" value="UniProtKB-UniRule"/>
</dbReference>
<dbReference type="Gene3D" id="1.10.357.10">
    <property type="entry name" value="Tetracycline Repressor, domain 2"/>
    <property type="match status" value="1"/>
</dbReference>
<evidence type="ECO:0000313" key="6">
    <source>
        <dbReference type="EMBL" id="TDQ63938.1"/>
    </source>
</evidence>
<dbReference type="PANTHER" id="PTHR47506">
    <property type="entry name" value="TRANSCRIPTIONAL REGULATORY PROTEIN"/>
    <property type="match status" value="1"/>
</dbReference>